<keyword evidence="2" id="KW-1133">Transmembrane helix</keyword>
<keyword evidence="2" id="KW-0812">Transmembrane</keyword>
<gene>
    <name evidence="3" type="ORF">M0R45_022102</name>
</gene>
<protein>
    <submittedName>
        <fullName evidence="3">Uncharacterized protein</fullName>
    </submittedName>
</protein>
<evidence type="ECO:0000256" key="2">
    <source>
        <dbReference type="SAM" id="Phobius"/>
    </source>
</evidence>
<evidence type="ECO:0000313" key="4">
    <source>
        <dbReference type="Proteomes" id="UP001457282"/>
    </source>
</evidence>
<dbReference type="EMBL" id="JBEDUW010000004">
    <property type="protein sequence ID" value="KAK9934983.1"/>
    <property type="molecule type" value="Genomic_DNA"/>
</dbReference>
<feature type="compositionally biased region" description="Polar residues" evidence="1">
    <location>
        <begin position="1"/>
        <end position="16"/>
    </location>
</feature>
<reference evidence="3 4" key="1">
    <citation type="journal article" date="2023" name="G3 (Bethesda)">
        <title>A chromosome-length genome assembly and annotation of blackberry (Rubus argutus, cv. 'Hillquist').</title>
        <authorList>
            <person name="Bruna T."/>
            <person name="Aryal R."/>
            <person name="Dudchenko O."/>
            <person name="Sargent D.J."/>
            <person name="Mead D."/>
            <person name="Buti M."/>
            <person name="Cavallini A."/>
            <person name="Hytonen T."/>
            <person name="Andres J."/>
            <person name="Pham M."/>
            <person name="Weisz D."/>
            <person name="Mascagni F."/>
            <person name="Usai G."/>
            <person name="Natali L."/>
            <person name="Bassil N."/>
            <person name="Fernandez G.E."/>
            <person name="Lomsadze A."/>
            <person name="Armour M."/>
            <person name="Olukolu B."/>
            <person name="Poorten T."/>
            <person name="Britton C."/>
            <person name="Davik J."/>
            <person name="Ashrafi H."/>
            <person name="Aiden E.L."/>
            <person name="Borodovsky M."/>
            <person name="Worthington M."/>
        </authorList>
    </citation>
    <scope>NUCLEOTIDE SEQUENCE [LARGE SCALE GENOMIC DNA]</scope>
    <source>
        <strain evidence="3">PI 553951</strain>
    </source>
</reference>
<feature type="region of interest" description="Disordered" evidence="1">
    <location>
        <begin position="1"/>
        <end position="29"/>
    </location>
</feature>
<dbReference type="AlphaFoldDB" id="A0AAW1XF12"/>
<proteinExistence type="predicted"/>
<comment type="caution">
    <text evidence="3">The sequence shown here is derived from an EMBL/GenBank/DDBJ whole genome shotgun (WGS) entry which is preliminary data.</text>
</comment>
<accession>A0AAW1XF12</accession>
<dbReference type="PANTHER" id="PTHR33333">
    <property type="entry name" value="ERYTHROCYTE MEMBRANE PROTEIN 1-LIKE"/>
    <property type="match status" value="1"/>
</dbReference>
<keyword evidence="2" id="KW-0472">Membrane</keyword>
<feature type="region of interest" description="Disordered" evidence="1">
    <location>
        <begin position="50"/>
        <end position="95"/>
    </location>
</feature>
<name>A0AAW1XF12_RUBAR</name>
<dbReference type="Proteomes" id="UP001457282">
    <property type="component" value="Unassembled WGS sequence"/>
</dbReference>
<feature type="compositionally biased region" description="Basic and acidic residues" evidence="1">
    <location>
        <begin position="61"/>
        <end position="85"/>
    </location>
</feature>
<evidence type="ECO:0000256" key="1">
    <source>
        <dbReference type="SAM" id="MobiDB-lite"/>
    </source>
</evidence>
<dbReference type="PANTHER" id="PTHR33333:SF32">
    <property type="entry name" value="PSAD1"/>
    <property type="match status" value="1"/>
</dbReference>
<feature type="transmembrane region" description="Helical" evidence="2">
    <location>
        <begin position="32"/>
        <end position="55"/>
    </location>
</feature>
<keyword evidence="4" id="KW-1185">Reference proteome</keyword>
<evidence type="ECO:0000313" key="3">
    <source>
        <dbReference type="EMBL" id="KAK9934983.1"/>
    </source>
</evidence>
<sequence length="95" mass="9722">MGASESSQSSRNQEGTENGGAESKSDNEVSKAAVVAGAIAGLAAVACGVAGPVSGSTSTSRGDRKTMKAPGRNERIDRDEFERDPASYFKGLRGK</sequence>
<dbReference type="InterPro" id="IPR039926">
    <property type="entry name" value="Egg_app_1"/>
</dbReference>
<organism evidence="3 4">
    <name type="scientific">Rubus argutus</name>
    <name type="common">Southern blackberry</name>
    <dbReference type="NCBI Taxonomy" id="59490"/>
    <lineage>
        <taxon>Eukaryota</taxon>
        <taxon>Viridiplantae</taxon>
        <taxon>Streptophyta</taxon>
        <taxon>Embryophyta</taxon>
        <taxon>Tracheophyta</taxon>
        <taxon>Spermatophyta</taxon>
        <taxon>Magnoliopsida</taxon>
        <taxon>eudicotyledons</taxon>
        <taxon>Gunneridae</taxon>
        <taxon>Pentapetalae</taxon>
        <taxon>rosids</taxon>
        <taxon>fabids</taxon>
        <taxon>Rosales</taxon>
        <taxon>Rosaceae</taxon>
        <taxon>Rosoideae</taxon>
        <taxon>Rosoideae incertae sedis</taxon>
        <taxon>Rubus</taxon>
    </lineage>
</organism>